<dbReference type="SUPFAM" id="SSF55874">
    <property type="entry name" value="ATPase domain of HSP90 chaperone/DNA topoisomerase II/histidine kinase"/>
    <property type="match status" value="1"/>
</dbReference>
<feature type="modified residue" description="4-aspartylphosphate" evidence="4">
    <location>
        <position position="67"/>
    </location>
</feature>
<dbReference type="InterPro" id="IPR003594">
    <property type="entry name" value="HATPase_dom"/>
</dbReference>
<dbReference type="InterPro" id="IPR005467">
    <property type="entry name" value="His_kinase_dom"/>
</dbReference>
<dbReference type="InterPro" id="IPR011006">
    <property type="entry name" value="CheY-like_superfamily"/>
</dbReference>
<dbReference type="Gene3D" id="3.30.565.10">
    <property type="entry name" value="Histidine kinase-like ATPase, C-terminal domain"/>
    <property type="match status" value="1"/>
</dbReference>
<dbReference type="PRINTS" id="PR00344">
    <property type="entry name" value="BCTRLSENSOR"/>
</dbReference>
<feature type="domain" description="Response regulatory" evidence="6">
    <location>
        <begin position="15"/>
        <end position="132"/>
    </location>
</feature>
<dbReference type="FunFam" id="3.30.565.10:FF:000010">
    <property type="entry name" value="Sensor histidine kinase RcsC"/>
    <property type="match status" value="1"/>
</dbReference>
<dbReference type="CDD" id="cd17580">
    <property type="entry name" value="REC_2_DhkD-like"/>
    <property type="match status" value="1"/>
</dbReference>
<evidence type="ECO:0000256" key="1">
    <source>
        <dbReference type="ARBA" id="ARBA00000085"/>
    </source>
</evidence>
<name>A0A7M2WZT4_9BACT</name>
<comment type="catalytic activity">
    <reaction evidence="1">
        <text>ATP + protein L-histidine = ADP + protein N-phospho-L-histidine.</text>
        <dbReference type="EC" id="2.7.13.3"/>
    </reaction>
</comment>
<dbReference type="CDD" id="cd16922">
    <property type="entry name" value="HATPase_EvgS-ArcB-TorS-like"/>
    <property type="match status" value="1"/>
</dbReference>
<dbReference type="Pfam" id="PF00512">
    <property type="entry name" value="HisKA"/>
    <property type="match status" value="1"/>
</dbReference>
<dbReference type="SUPFAM" id="SSF52172">
    <property type="entry name" value="CheY-like"/>
    <property type="match status" value="2"/>
</dbReference>
<evidence type="ECO:0000256" key="2">
    <source>
        <dbReference type="ARBA" id="ARBA00012438"/>
    </source>
</evidence>
<dbReference type="Gene3D" id="3.40.50.2300">
    <property type="match status" value="2"/>
</dbReference>
<dbReference type="RefSeq" id="WP_206293812.1">
    <property type="nucleotide sequence ID" value="NZ_CP063458.1"/>
</dbReference>
<keyword evidence="8" id="KW-1185">Reference proteome</keyword>
<evidence type="ECO:0000313" key="7">
    <source>
        <dbReference type="EMBL" id="QOV90712.1"/>
    </source>
</evidence>
<protein>
    <recommendedName>
        <fullName evidence="2">histidine kinase</fullName>
        <ecNumber evidence="2">2.7.13.3</ecNumber>
    </recommendedName>
</protein>
<dbReference type="Proteomes" id="UP000593765">
    <property type="component" value="Chromosome"/>
</dbReference>
<dbReference type="PROSITE" id="PS50109">
    <property type="entry name" value="HIS_KIN"/>
    <property type="match status" value="1"/>
</dbReference>
<dbReference type="InterPro" id="IPR013655">
    <property type="entry name" value="PAS_fold_3"/>
</dbReference>
<dbReference type="PROSITE" id="PS50110">
    <property type="entry name" value="RESPONSE_REGULATORY"/>
    <property type="match status" value="2"/>
</dbReference>
<gene>
    <name evidence="7" type="ORF">IPV69_04960</name>
</gene>
<dbReference type="PANTHER" id="PTHR43547:SF2">
    <property type="entry name" value="HYBRID SIGNAL TRANSDUCTION HISTIDINE KINASE C"/>
    <property type="match status" value="1"/>
</dbReference>
<dbReference type="GO" id="GO:0000155">
    <property type="term" value="F:phosphorelay sensor kinase activity"/>
    <property type="evidence" value="ECO:0007669"/>
    <property type="project" value="InterPro"/>
</dbReference>
<dbReference type="SMART" id="SM00448">
    <property type="entry name" value="REC"/>
    <property type="match status" value="2"/>
</dbReference>
<dbReference type="EC" id="2.7.13.3" evidence="2"/>
<dbReference type="InterPro" id="IPR004358">
    <property type="entry name" value="Sig_transdc_His_kin-like_C"/>
</dbReference>
<dbReference type="SUPFAM" id="SSF55785">
    <property type="entry name" value="PYP-like sensor domain (PAS domain)"/>
    <property type="match status" value="1"/>
</dbReference>
<dbReference type="SUPFAM" id="SSF47384">
    <property type="entry name" value="Homodimeric domain of signal transducing histidine kinase"/>
    <property type="match status" value="1"/>
</dbReference>
<dbReference type="Gene3D" id="1.10.287.130">
    <property type="match status" value="1"/>
</dbReference>
<dbReference type="InterPro" id="IPR035965">
    <property type="entry name" value="PAS-like_dom_sf"/>
</dbReference>
<keyword evidence="3 4" id="KW-0597">Phosphoprotein</keyword>
<evidence type="ECO:0000313" key="8">
    <source>
        <dbReference type="Proteomes" id="UP000593765"/>
    </source>
</evidence>
<evidence type="ECO:0000256" key="3">
    <source>
        <dbReference type="ARBA" id="ARBA00022553"/>
    </source>
</evidence>
<dbReference type="EMBL" id="CP063458">
    <property type="protein sequence ID" value="QOV90712.1"/>
    <property type="molecule type" value="Genomic_DNA"/>
</dbReference>
<feature type="modified residue" description="4-aspartylphosphate" evidence="4">
    <location>
        <position position="593"/>
    </location>
</feature>
<dbReference type="InterPro" id="IPR003661">
    <property type="entry name" value="HisK_dim/P_dom"/>
</dbReference>
<dbReference type="CDD" id="cd00156">
    <property type="entry name" value="REC"/>
    <property type="match status" value="1"/>
</dbReference>
<dbReference type="SMART" id="SM00387">
    <property type="entry name" value="HATPase_c"/>
    <property type="match status" value="1"/>
</dbReference>
<feature type="domain" description="Response regulatory" evidence="6">
    <location>
        <begin position="544"/>
        <end position="661"/>
    </location>
</feature>
<dbReference type="Pfam" id="PF00072">
    <property type="entry name" value="Response_reg"/>
    <property type="match status" value="2"/>
</dbReference>
<dbReference type="InterPro" id="IPR036890">
    <property type="entry name" value="HATPase_C_sf"/>
</dbReference>
<organism evidence="7 8">
    <name type="scientific">Humisphaera borealis</name>
    <dbReference type="NCBI Taxonomy" id="2807512"/>
    <lineage>
        <taxon>Bacteria</taxon>
        <taxon>Pseudomonadati</taxon>
        <taxon>Planctomycetota</taxon>
        <taxon>Phycisphaerae</taxon>
        <taxon>Tepidisphaerales</taxon>
        <taxon>Tepidisphaeraceae</taxon>
        <taxon>Humisphaera</taxon>
    </lineage>
</organism>
<dbReference type="InterPro" id="IPR036097">
    <property type="entry name" value="HisK_dim/P_sf"/>
</dbReference>
<proteinExistence type="predicted"/>
<feature type="domain" description="Histidine kinase" evidence="5">
    <location>
        <begin position="304"/>
        <end position="522"/>
    </location>
</feature>
<accession>A0A7M2WZT4</accession>
<dbReference type="KEGG" id="hbs:IPV69_04960"/>
<dbReference type="Gene3D" id="3.30.450.20">
    <property type="entry name" value="PAS domain"/>
    <property type="match status" value="1"/>
</dbReference>
<evidence type="ECO:0000256" key="4">
    <source>
        <dbReference type="PROSITE-ProRule" id="PRU00169"/>
    </source>
</evidence>
<evidence type="ECO:0000259" key="6">
    <source>
        <dbReference type="PROSITE" id="PS50110"/>
    </source>
</evidence>
<dbReference type="SMART" id="SM00388">
    <property type="entry name" value="HisKA"/>
    <property type="match status" value="1"/>
</dbReference>
<dbReference type="CDD" id="cd00082">
    <property type="entry name" value="HisKA"/>
    <property type="match status" value="1"/>
</dbReference>
<reference evidence="7 8" key="1">
    <citation type="submission" date="2020-10" db="EMBL/GenBank/DDBJ databases">
        <title>Wide distribution of Phycisphaera-like planctomycetes from WD2101 soil group in peatlands and genome analysis of the first cultivated representative.</title>
        <authorList>
            <person name="Dedysh S.N."/>
            <person name="Beletsky A.V."/>
            <person name="Ivanova A."/>
            <person name="Kulichevskaya I.S."/>
            <person name="Suzina N.E."/>
            <person name="Philippov D.A."/>
            <person name="Rakitin A.L."/>
            <person name="Mardanov A.V."/>
            <person name="Ravin N.V."/>
        </authorList>
    </citation>
    <scope>NUCLEOTIDE SEQUENCE [LARGE SCALE GENOMIC DNA]</scope>
    <source>
        <strain evidence="7 8">M1803</strain>
    </source>
</reference>
<dbReference type="Pfam" id="PF08447">
    <property type="entry name" value="PAS_3"/>
    <property type="match status" value="1"/>
</dbReference>
<evidence type="ECO:0000259" key="5">
    <source>
        <dbReference type="PROSITE" id="PS50109"/>
    </source>
</evidence>
<sequence length="663" mass="73726">MDRDDVKLQRDGRILILHLEDSPLDADLTVARLRREGLEAEVRRVDTRAAFESAIESGAPWDAILSDYKLPAFDGMSALSIARQNRPDVPFIFVSGVLGEENAIDSLKLGATDYVLKQRMDRLVPSLRRALAEAAERRRRRDVEQELSRSQAQLRFTLEAVRIGHWDVDAASGRFRARSPFFDHIFGCDRPDLPWDIDRLLSHVHADDAPNAGSSLNSVLRPGGHCEFECRILWEDGTERWVWIKGAHHPSTGSLESGSASGLVMDITARKLAEQERERLLRSEREARSEAERASRLKDDFLATLSHELRTPLNAVLGWAQLLRRGAVPAHEQPATMEIIERNARLQAQLVEDLLDMSRITSGKLRLESEPTELTPVIRAALSAIQPAAESRSVKLVDHVPRPSLVVRGDASRLQQVFWNLLSNAVKFTPPGGEVEVSATATRDWVEVKVKDTGQGIDLDFLPNVFDRFRQQDSSIVRRHGGLGVGLSIVRHLVELHGGEVYAESDGPGTGATFIVRLPRSRINPNGSITFAGRMKPPSLTGLKVLVVDDEPDARDYFRRILVDCGAQVLVADRAETGMKILESERPDLLLSDIGMPEQDGYTFIRRVRASGDGMADIPAIALTAYARPEDRQRSLSAGFNDHLSKPVDVARLLERVSELMSA</sequence>
<dbReference type="Pfam" id="PF02518">
    <property type="entry name" value="HATPase_c"/>
    <property type="match status" value="1"/>
</dbReference>
<dbReference type="PANTHER" id="PTHR43547">
    <property type="entry name" value="TWO-COMPONENT HISTIDINE KINASE"/>
    <property type="match status" value="1"/>
</dbReference>
<dbReference type="AlphaFoldDB" id="A0A7M2WZT4"/>
<dbReference type="InterPro" id="IPR001789">
    <property type="entry name" value="Sig_transdc_resp-reg_receiver"/>
</dbReference>